<evidence type="ECO:0000256" key="1">
    <source>
        <dbReference type="SAM" id="MobiDB-lite"/>
    </source>
</evidence>
<feature type="region of interest" description="Disordered" evidence="1">
    <location>
        <begin position="90"/>
        <end position="181"/>
    </location>
</feature>
<dbReference type="Proteomes" id="UP001565368">
    <property type="component" value="Unassembled WGS sequence"/>
</dbReference>
<dbReference type="EMBL" id="JBBXJM010000002">
    <property type="protein sequence ID" value="KAL1411482.1"/>
    <property type="molecule type" value="Genomic_DNA"/>
</dbReference>
<sequence length="452" mass="47417">MPQANGYTDASDASDASSDTEVVTPEDAADEQAHAADADADADTAAHAAAHAALDSIAAAYIPTMLPSFAYAPRAEDLTVPAWVGALAPAPAQSPQAQRPQPAPPAPPAPRRRIAPEHDPRRLGPRDPRERSPARTRLPPAAAPFPLRARSPPAPAPRAPSNGERRLPPPPLLAPAPVRDWPPPFLRGGRRRAVPRPAATTHALPLRPGPLTYAALDARLRAPAGNTFLRVHSPATRARLEWTGVLASSGFSCSRAYAGLSPASYAGSRAALGYGAGWVPGPYLAAEAARHVLAQPPEDGAVWISATASLPWAVWAVARALAAGEGTVRTAVIVPTGEVVVPASRVALPPPAAGRAKEAAEVLFFARVFGGSVLADLVWTAEALPLALPARFWKTRARRPLVGSWLDCLMGHAWPPAPAADADALPEDMALLRLSPRGLQTPLEPERSFLLW</sequence>
<feature type="compositionally biased region" description="Pro residues" evidence="1">
    <location>
        <begin position="168"/>
        <end position="181"/>
    </location>
</feature>
<evidence type="ECO:0000313" key="3">
    <source>
        <dbReference type="Proteomes" id="UP001565368"/>
    </source>
</evidence>
<feature type="compositionally biased region" description="Low complexity" evidence="1">
    <location>
        <begin position="135"/>
        <end position="151"/>
    </location>
</feature>
<feature type="region of interest" description="Disordered" evidence="1">
    <location>
        <begin position="186"/>
        <end position="205"/>
    </location>
</feature>
<evidence type="ECO:0000313" key="2">
    <source>
        <dbReference type="EMBL" id="KAL1411482.1"/>
    </source>
</evidence>
<name>A0ABR3QAD5_9TREE</name>
<comment type="caution">
    <text evidence="2">The sequence shown here is derived from an EMBL/GenBank/DDBJ whole genome shotgun (WGS) entry which is preliminary data.</text>
</comment>
<reference evidence="2 3" key="1">
    <citation type="submission" date="2023-08" db="EMBL/GenBank/DDBJ databases">
        <title>Annotated Genome Sequence of Vanrija albida AlHP1.</title>
        <authorList>
            <person name="Herzog R."/>
        </authorList>
    </citation>
    <scope>NUCLEOTIDE SEQUENCE [LARGE SCALE GENOMIC DNA]</scope>
    <source>
        <strain evidence="2 3">AlHP1</strain>
    </source>
</reference>
<protein>
    <submittedName>
        <fullName evidence="2">Uncharacterized protein</fullName>
    </submittedName>
</protein>
<accession>A0ABR3QAD5</accession>
<feature type="compositionally biased region" description="Low complexity" evidence="1">
    <location>
        <begin position="9"/>
        <end position="19"/>
    </location>
</feature>
<organism evidence="2 3">
    <name type="scientific">Vanrija albida</name>
    <dbReference type="NCBI Taxonomy" id="181172"/>
    <lineage>
        <taxon>Eukaryota</taxon>
        <taxon>Fungi</taxon>
        <taxon>Dikarya</taxon>
        <taxon>Basidiomycota</taxon>
        <taxon>Agaricomycotina</taxon>
        <taxon>Tremellomycetes</taxon>
        <taxon>Trichosporonales</taxon>
        <taxon>Trichosporonaceae</taxon>
        <taxon>Vanrija</taxon>
    </lineage>
</organism>
<feature type="compositionally biased region" description="Low complexity" evidence="1">
    <location>
        <begin position="90"/>
        <end position="100"/>
    </location>
</feature>
<feature type="region of interest" description="Disordered" evidence="1">
    <location>
        <begin position="1"/>
        <end position="42"/>
    </location>
</feature>
<keyword evidence="3" id="KW-1185">Reference proteome</keyword>
<feature type="compositionally biased region" description="Basic and acidic residues" evidence="1">
    <location>
        <begin position="114"/>
        <end position="133"/>
    </location>
</feature>
<proteinExistence type="predicted"/>
<dbReference type="RefSeq" id="XP_069211426.1">
    <property type="nucleotide sequence ID" value="XM_069351040.1"/>
</dbReference>
<dbReference type="GeneID" id="95983486"/>
<gene>
    <name evidence="2" type="ORF">Q8F55_002443</name>
</gene>